<dbReference type="GO" id="GO:0005975">
    <property type="term" value="P:carbohydrate metabolic process"/>
    <property type="evidence" value="ECO:0007669"/>
    <property type="project" value="InterPro"/>
</dbReference>
<dbReference type="NCBIfam" id="TIGR03212">
    <property type="entry name" value="uraD_N-term-dom"/>
    <property type="match status" value="1"/>
</dbReference>
<evidence type="ECO:0000259" key="1">
    <source>
        <dbReference type="PROSITE" id="PS51677"/>
    </source>
</evidence>
<dbReference type="PANTHER" id="PTHR43123:SF1">
    <property type="entry name" value="POLYSACCHARIDE DEACETYLASE-RELATED"/>
    <property type="match status" value="1"/>
</dbReference>
<protein>
    <submittedName>
        <fullName evidence="2">Allantoinase</fullName>
    </submittedName>
</protein>
<dbReference type="InterPro" id="IPR017625">
    <property type="entry name" value="PuuE"/>
</dbReference>
<reference evidence="2 3" key="1">
    <citation type="journal article" date="2019" name="Emerg. Microbes Infect.">
        <title>Comprehensive subspecies identification of 175 nontuberculous mycobacteria species based on 7547 genomic profiles.</title>
        <authorList>
            <person name="Matsumoto Y."/>
            <person name="Kinjo T."/>
            <person name="Motooka D."/>
            <person name="Nabeya D."/>
            <person name="Jung N."/>
            <person name="Uechi K."/>
            <person name="Horii T."/>
            <person name="Iida T."/>
            <person name="Fujita J."/>
            <person name="Nakamura S."/>
        </authorList>
    </citation>
    <scope>NUCLEOTIDE SEQUENCE [LARGE SCALE GENOMIC DNA]</scope>
    <source>
        <strain evidence="2 3">JCM 12405</strain>
    </source>
</reference>
<name>A0A7I7VS67_9MYCO</name>
<dbReference type="GO" id="GO:0016810">
    <property type="term" value="F:hydrolase activity, acting on carbon-nitrogen (but not peptide) bonds"/>
    <property type="evidence" value="ECO:0007669"/>
    <property type="project" value="InterPro"/>
</dbReference>
<dbReference type="CDD" id="cd10977">
    <property type="entry name" value="CE4_PuuE_SpCDA1"/>
    <property type="match status" value="1"/>
</dbReference>
<sequence length="331" mass="36784">MTGPYPAQPRTACHNPPMAAGVEDYPRDMVGYGSRPPDPQWPGDARIAVQFVLNYEEGAESSVVHGDPVSETFLSEIIAAQPFPNRHMSMESLYEYGSRAGLWRLLRIFERRGLPLTVFGVALALARNPEAVAAFTERGDEVACHGLRWISYQLVDPDVERAHMGQAVALLTELTGHPPVGWYTGRDSPQTRRLVVEHGGFLYDSDSYADDLPYWTTVGGGAHLVVPYTLDTNDMRFAIPGGFPSGAEFFTHLRDAFDVLYAEGAAGSPKMLSVGLHCRLVGRPARTAALERFLDHIQAHDKVWITRRVDIARHWIEHFPARSQPQGQPIR</sequence>
<dbReference type="Gene3D" id="3.20.20.370">
    <property type="entry name" value="Glycoside hydrolase/deacetylase"/>
    <property type="match status" value="1"/>
</dbReference>
<dbReference type="Pfam" id="PF01522">
    <property type="entry name" value="Polysacc_deac_1"/>
    <property type="match status" value="1"/>
</dbReference>
<dbReference type="SUPFAM" id="SSF88713">
    <property type="entry name" value="Glycoside hydrolase/deacetylase"/>
    <property type="match status" value="1"/>
</dbReference>
<dbReference type="InterPro" id="IPR002509">
    <property type="entry name" value="NODB_dom"/>
</dbReference>
<dbReference type="EMBL" id="AP022605">
    <property type="protein sequence ID" value="BBZ07235.1"/>
    <property type="molecule type" value="Genomic_DNA"/>
</dbReference>
<dbReference type="Proteomes" id="UP000467201">
    <property type="component" value="Chromosome"/>
</dbReference>
<proteinExistence type="predicted"/>
<dbReference type="PANTHER" id="PTHR43123">
    <property type="entry name" value="POLYSACCHARIDE DEACETYLASE-RELATED"/>
    <property type="match status" value="1"/>
</dbReference>
<dbReference type="PROSITE" id="PS51677">
    <property type="entry name" value="NODB"/>
    <property type="match status" value="1"/>
</dbReference>
<accession>A0A7I7VS67</accession>
<evidence type="ECO:0000313" key="2">
    <source>
        <dbReference type="EMBL" id="BBZ07235.1"/>
    </source>
</evidence>
<organism evidence="2 3">
    <name type="scientific">Mycolicibacterium doricum</name>
    <dbReference type="NCBI Taxonomy" id="126673"/>
    <lineage>
        <taxon>Bacteria</taxon>
        <taxon>Bacillati</taxon>
        <taxon>Actinomycetota</taxon>
        <taxon>Actinomycetes</taxon>
        <taxon>Mycobacteriales</taxon>
        <taxon>Mycobacteriaceae</taxon>
        <taxon>Mycolicibacterium</taxon>
    </lineage>
</organism>
<gene>
    <name evidence="2" type="ORF">MDOR_14040</name>
</gene>
<dbReference type="AlphaFoldDB" id="A0A7I7VS67"/>
<dbReference type="InterPro" id="IPR011330">
    <property type="entry name" value="Glyco_hydro/deAcase_b/a-brl"/>
</dbReference>
<evidence type="ECO:0000313" key="3">
    <source>
        <dbReference type="Proteomes" id="UP000467201"/>
    </source>
</evidence>
<feature type="domain" description="NodB homology" evidence="1">
    <location>
        <begin position="88"/>
        <end position="306"/>
    </location>
</feature>
<dbReference type="KEGG" id="mdr:MDOR_14040"/>